<accession>A0A433CZZ4</accession>
<keyword evidence="3" id="KW-1185">Reference proteome</keyword>
<dbReference type="EMBL" id="RBNI01009433">
    <property type="protein sequence ID" value="RUP44162.1"/>
    <property type="molecule type" value="Genomic_DNA"/>
</dbReference>
<name>A0A433CZZ4_9FUNG</name>
<gene>
    <name evidence="2" type="ORF">BC936DRAFT_149854</name>
</gene>
<comment type="caution">
    <text evidence="2">The sequence shown here is derived from an EMBL/GenBank/DDBJ whole genome shotgun (WGS) entry which is preliminary data.</text>
</comment>
<sequence>MFDPALGQGNDSKLAQKWEKNRKNTASSVYLYRPRFNNGSSFGSSFGGGIIGTINGGTELLRKSEVKGQKRPRGTIHGDENDESDSDESPARELRKTQPKGMRVSEIKENDELQTRASESDVESGSEYNPQYILVNEDMDENEPRFILKLRKVMDTFKESTNPVDKTLAQLGILRLSSRQKIYEPSTMRAEAMRALSEQEKAELKTFTEIPAVVGVPVFEGNTLNDHWRNLSSFTPSTTVERTTLRLHELFLTGLEGNEELTKAMNERTFTAKYIVPLNNWPFQDQKSIMSFWCEKGNEELVRSKDIEHNLWDGALFDTDFESKPHVILHEVSGRTDGCSASKLKSDLLKLAKGMKQHLQKLGRSVNGTNMDDARRIRVGGIQYVGNYAFSQAMCALAPDIYIMWEWGANILPRSLQQMVYLDKTIRSVYAMKVSVHI</sequence>
<evidence type="ECO:0000313" key="3">
    <source>
        <dbReference type="Proteomes" id="UP000268093"/>
    </source>
</evidence>
<proteinExistence type="predicted"/>
<feature type="region of interest" description="Disordered" evidence="1">
    <location>
        <begin position="64"/>
        <end position="128"/>
    </location>
</feature>
<feature type="compositionally biased region" description="Basic and acidic residues" evidence="1">
    <location>
        <begin position="103"/>
        <end position="114"/>
    </location>
</feature>
<protein>
    <submittedName>
        <fullName evidence="2">Uncharacterized protein</fullName>
    </submittedName>
</protein>
<dbReference type="Proteomes" id="UP000268093">
    <property type="component" value="Unassembled WGS sequence"/>
</dbReference>
<reference evidence="2 3" key="1">
    <citation type="journal article" date="2018" name="New Phytol.">
        <title>Phylogenomics of Endogonaceae and evolution of mycorrhizas within Mucoromycota.</title>
        <authorList>
            <person name="Chang Y."/>
            <person name="Desiro A."/>
            <person name="Na H."/>
            <person name="Sandor L."/>
            <person name="Lipzen A."/>
            <person name="Clum A."/>
            <person name="Barry K."/>
            <person name="Grigoriev I.V."/>
            <person name="Martin F.M."/>
            <person name="Stajich J.E."/>
            <person name="Smith M.E."/>
            <person name="Bonito G."/>
            <person name="Spatafora J.W."/>
        </authorList>
    </citation>
    <scope>NUCLEOTIDE SEQUENCE [LARGE SCALE GENOMIC DNA]</scope>
    <source>
        <strain evidence="2 3">GMNB39</strain>
    </source>
</reference>
<evidence type="ECO:0000313" key="2">
    <source>
        <dbReference type="EMBL" id="RUP44162.1"/>
    </source>
</evidence>
<feature type="region of interest" description="Disordered" evidence="1">
    <location>
        <begin position="1"/>
        <end position="20"/>
    </location>
</feature>
<dbReference type="AlphaFoldDB" id="A0A433CZZ4"/>
<organism evidence="2 3">
    <name type="scientific">Jimgerdemannia flammicorona</name>
    <dbReference type="NCBI Taxonomy" id="994334"/>
    <lineage>
        <taxon>Eukaryota</taxon>
        <taxon>Fungi</taxon>
        <taxon>Fungi incertae sedis</taxon>
        <taxon>Mucoromycota</taxon>
        <taxon>Mucoromycotina</taxon>
        <taxon>Endogonomycetes</taxon>
        <taxon>Endogonales</taxon>
        <taxon>Endogonaceae</taxon>
        <taxon>Jimgerdemannia</taxon>
    </lineage>
</organism>
<evidence type="ECO:0000256" key="1">
    <source>
        <dbReference type="SAM" id="MobiDB-lite"/>
    </source>
</evidence>